<evidence type="ECO:0000313" key="3">
    <source>
        <dbReference type="EMBL" id="MDT0379346.1"/>
    </source>
</evidence>
<reference evidence="4" key="1">
    <citation type="submission" date="2023-07" db="EMBL/GenBank/DDBJ databases">
        <title>30 novel species of actinomycetes from the DSMZ collection.</title>
        <authorList>
            <person name="Nouioui I."/>
        </authorList>
    </citation>
    <scope>NUCLEOTIDE SEQUENCE [LARGE SCALE GENOMIC DNA]</scope>
    <source>
        <strain evidence="4">DSM 42041</strain>
    </source>
</reference>
<sequence>MHSTTPPETTDTPWWRTAVIYQVYIRSFADGNGDGIGDLAGLRARLPYLRDLGVDALWINPWYPSPMADGGYDVADYRGIDPSFGTLAEAEEMIAEAHALGLRIILDIVPNHTSDEHPWFAEARAAAPGSAARERYLLRDGRGPDGSQPPNDWRSVFGGRAWTRLTEPDGTPGQWYLHLFDPKQPDLNWDNPQVRAEFEDILRFWFDRGVDGFRIDVAHGLAKHPDLPDIGIDDDAVFAPMDRYEGHPFWDLDPVHDIYRTWREIADSYDGDRAFVAEAHARHDRLPLYLRPDELHTAFNFDYLKAPWDPEELRTIIDRSIASHATVGAPATWVLSNHDVVRHVTRYGREETAELPNVPGDAPPTDLELGTRRARAAALLMLALPGGAYVYQGEELGLWEVEDIPGELLQDPTWERSGHTVRGRDGCRVPLPWSGVSPPFGNGGEDAVPWLPQPAEWKSYTAAAETGEPASMLELYREALRLRRAEPGFAGSGLTWLDAPDGALHLERGDGLRCVVNLTAEGCVLPAGARLLLTSTPLDGARVPRDTAAWYRAAD</sequence>
<dbReference type="RefSeq" id="WP_311673139.1">
    <property type="nucleotide sequence ID" value="NZ_JAVREQ010000008.1"/>
</dbReference>
<dbReference type="PANTHER" id="PTHR10357">
    <property type="entry name" value="ALPHA-AMYLASE FAMILY MEMBER"/>
    <property type="match status" value="1"/>
</dbReference>
<dbReference type="InterPro" id="IPR006047">
    <property type="entry name" value="GH13_cat_dom"/>
</dbReference>
<dbReference type="GO" id="GO:0016787">
    <property type="term" value="F:hydrolase activity"/>
    <property type="evidence" value="ECO:0007669"/>
    <property type="project" value="UniProtKB-KW"/>
</dbReference>
<evidence type="ECO:0000259" key="2">
    <source>
        <dbReference type="SMART" id="SM00642"/>
    </source>
</evidence>
<accession>A0ABU2NQU1</accession>
<dbReference type="PANTHER" id="PTHR10357:SF179">
    <property type="entry name" value="NEUTRAL AND BASIC AMINO ACID TRANSPORT PROTEIN RBAT"/>
    <property type="match status" value="1"/>
</dbReference>
<name>A0ABU2NQU1_9ACTN</name>
<dbReference type="CDD" id="cd11332">
    <property type="entry name" value="AmyAc_OligoGlu_TS"/>
    <property type="match status" value="1"/>
</dbReference>
<dbReference type="Gene3D" id="3.20.20.80">
    <property type="entry name" value="Glycosidases"/>
    <property type="match status" value="2"/>
</dbReference>
<evidence type="ECO:0000313" key="4">
    <source>
        <dbReference type="Proteomes" id="UP001183414"/>
    </source>
</evidence>
<organism evidence="3 4">
    <name type="scientific">Streptomyces hazeniae</name>
    <dbReference type="NCBI Taxonomy" id="3075538"/>
    <lineage>
        <taxon>Bacteria</taxon>
        <taxon>Bacillati</taxon>
        <taxon>Actinomycetota</taxon>
        <taxon>Actinomycetes</taxon>
        <taxon>Kitasatosporales</taxon>
        <taxon>Streptomycetaceae</taxon>
        <taxon>Streptomyces</taxon>
    </lineage>
</organism>
<comment type="similarity">
    <text evidence="1">Belongs to the glycosyl hydrolase 13 family.</text>
</comment>
<protein>
    <submittedName>
        <fullName evidence="3">Glycoside hydrolase family 13 protein</fullName>
    </submittedName>
</protein>
<evidence type="ECO:0000256" key="1">
    <source>
        <dbReference type="ARBA" id="ARBA00008061"/>
    </source>
</evidence>
<dbReference type="Gene3D" id="3.90.400.10">
    <property type="entry name" value="Oligo-1,6-glucosidase, Domain 2"/>
    <property type="match status" value="1"/>
</dbReference>
<comment type="caution">
    <text evidence="3">The sequence shown here is derived from an EMBL/GenBank/DDBJ whole genome shotgun (WGS) entry which is preliminary data.</text>
</comment>
<keyword evidence="4" id="KW-1185">Reference proteome</keyword>
<gene>
    <name evidence="3" type="ORF">RM572_11265</name>
</gene>
<dbReference type="Pfam" id="PF00128">
    <property type="entry name" value="Alpha-amylase"/>
    <property type="match status" value="1"/>
</dbReference>
<dbReference type="InterPro" id="IPR045857">
    <property type="entry name" value="O16G_dom_2"/>
</dbReference>
<dbReference type="InterPro" id="IPR017853">
    <property type="entry name" value="GH"/>
</dbReference>
<keyword evidence="3" id="KW-0378">Hydrolase</keyword>
<feature type="domain" description="Glycosyl hydrolase family 13 catalytic" evidence="2">
    <location>
        <begin position="22"/>
        <end position="428"/>
    </location>
</feature>
<dbReference type="Proteomes" id="UP001183414">
    <property type="component" value="Unassembled WGS sequence"/>
</dbReference>
<dbReference type="SMART" id="SM00642">
    <property type="entry name" value="Aamy"/>
    <property type="match status" value="1"/>
</dbReference>
<proteinExistence type="inferred from homology"/>
<dbReference type="SUPFAM" id="SSF51445">
    <property type="entry name" value="(Trans)glycosidases"/>
    <property type="match status" value="1"/>
</dbReference>
<dbReference type="EMBL" id="JAVREQ010000008">
    <property type="protein sequence ID" value="MDT0379346.1"/>
    <property type="molecule type" value="Genomic_DNA"/>
</dbReference>